<name>A0A1B6EIC9_9HEMI</name>
<organism evidence="3">
    <name type="scientific">Cuerna arida</name>
    <dbReference type="NCBI Taxonomy" id="1464854"/>
    <lineage>
        <taxon>Eukaryota</taxon>
        <taxon>Metazoa</taxon>
        <taxon>Ecdysozoa</taxon>
        <taxon>Arthropoda</taxon>
        <taxon>Hexapoda</taxon>
        <taxon>Insecta</taxon>
        <taxon>Pterygota</taxon>
        <taxon>Neoptera</taxon>
        <taxon>Paraneoptera</taxon>
        <taxon>Hemiptera</taxon>
        <taxon>Auchenorrhyncha</taxon>
        <taxon>Membracoidea</taxon>
        <taxon>Cicadellidae</taxon>
        <taxon>Cicadellinae</taxon>
        <taxon>Proconiini</taxon>
        <taxon>Cuerna</taxon>
    </lineage>
</organism>
<feature type="compositionally biased region" description="Basic and acidic residues" evidence="2">
    <location>
        <begin position="107"/>
        <end position="120"/>
    </location>
</feature>
<dbReference type="AlphaFoldDB" id="A0A1B6EIC9"/>
<feature type="region of interest" description="Disordered" evidence="2">
    <location>
        <begin position="47"/>
        <end position="120"/>
    </location>
</feature>
<evidence type="ECO:0000256" key="2">
    <source>
        <dbReference type="SAM" id="MobiDB-lite"/>
    </source>
</evidence>
<feature type="coiled-coil region" evidence="1">
    <location>
        <begin position="6"/>
        <end position="37"/>
    </location>
</feature>
<gene>
    <name evidence="3" type="ORF">g.48480</name>
</gene>
<feature type="compositionally biased region" description="Basic and acidic residues" evidence="2">
    <location>
        <begin position="54"/>
        <end position="80"/>
    </location>
</feature>
<protein>
    <submittedName>
        <fullName evidence="3">Uncharacterized protein</fullName>
    </submittedName>
</protein>
<evidence type="ECO:0000313" key="3">
    <source>
        <dbReference type="EMBL" id="JAS37680.1"/>
    </source>
</evidence>
<feature type="non-terminal residue" evidence="3">
    <location>
        <position position="120"/>
    </location>
</feature>
<dbReference type="EMBL" id="GECZ01032089">
    <property type="protein sequence ID" value="JAS37680.1"/>
    <property type="molecule type" value="Transcribed_RNA"/>
</dbReference>
<sequence length="120" mass="13868">MDSDEHARLLELLNSVEKEVLQEERDAERDRETLRRQLFADVEISGEAENNDFVVEREGSDQSADEVHHSLDTNSERSFGESDEEALDEAEERAVETEVTNDNYILGKDKQTKWNIHMDS</sequence>
<proteinExistence type="predicted"/>
<feature type="compositionally biased region" description="Acidic residues" evidence="2">
    <location>
        <begin position="81"/>
        <end position="91"/>
    </location>
</feature>
<reference evidence="3" key="1">
    <citation type="submission" date="2015-11" db="EMBL/GenBank/DDBJ databases">
        <title>De novo transcriptome assembly of four potential Pierce s Disease insect vectors from Arizona vineyards.</title>
        <authorList>
            <person name="Tassone E.E."/>
        </authorList>
    </citation>
    <scope>NUCLEOTIDE SEQUENCE</scope>
</reference>
<evidence type="ECO:0000256" key="1">
    <source>
        <dbReference type="SAM" id="Coils"/>
    </source>
</evidence>
<accession>A0A1B6EIC9</accession>
<keyword evidence="1" id="KW-0175">Coiled coil</keyword>